<evidence type="ECO:0000313" key="2">
    <source>
        <dbReference type="EMBL" id="ODM94421.1"/>
    </source>
</evidence>
<sequence>MLKYLPNVDLNFNMRMILILIAASSQLLLAGQAQPVNDGSPKKILGPISGLHREPRDVRKLGSKDPLDCLSQLVCGMNTYPPQKPSVRTNTANDFAYLLKAAVQ</sequence>
<protein>
    <submittedName>
        <fullName evidence="2">Uncharacterized protein</fullName>
    </submittedName>
</protein>
<evidence type="ECO:0000256" key="1">
    <source>
        <dbReference type="SAM" id="SignalP"/>
    </source>
</evidence>
<keyword evidence="1" id="KW-0732">Signal</keyword>
<proteinExistence type="predicted"/>
<feature type="signal peptide" evidence="1">
    <location>
        <begin position="1"/>
        <end position="33"/>
    </location>
</feature>
<comment type="caution">
    <text evidence="2">The sequence shown here is derived from an EMBL/GenBank/DDBJ whole genome shotgun (WGS) entry which is preliminary data.</text>
</comment>
<feature type="chain" id="PRO_5008904306" evidence="1">
    <location>
        <begin position="34"/>
        <end position="104"/>
    </location>
</feature>
<accession>A0A1D2MNJ1</accession>
<name>A0A1D2MNJ1_ORCCI</name>
<keyword evidence="3" id="KW-1185">Reference proteome</keyword>
<reference evidence="2 3" key="1">
    <citation type="journal article" date="2016" name="Genome Biol. Evol.">
        <title>Gene Family Evolution Reflects Adaptation to Soil Environmental Stressors in the Genome of the Collembolan Orchesella cincta.</title>
        <authorList>
            <person name="Faddeeva-Vakhrusheva A."/>
            <person name="Derks M.F."/>
            <person name="Anvar S.Y."/>
            <person name="Agamennone V."/>
            <person name="Suring W."/>
            <person name="Smit S."/>
            <person name="van Straalen N.M."/>
            <person name="Roelofs D."/>
        </authorList>
    </citation>
    <scope>NUCLEOTIDE SEQUENCE [LARGE SCALE GENOMIC DNA]</scope>
    <source>
        <tissue evidence="2">Mixed pool</tissue>
    </source>
</reference>
<dbReference type="EMBL" id="LJIJ01000807">
    <property type="protein sequence ID" value="ODM94421.1"/>
    <property type="molecule type" value="Genomic_DNA"/>
</dbReference>
<organism evidence="2 3">
    <name type="scientific">Orchesella cincta</name>
    <name type="common">Springtail</name>
    <name type="synonym">Podura cincta</name>
    <dbReference type="NCBI Taxonomy" id="48709"/>
    <lineage>
        <taxon>Eukaryota</taxon>
        <taxon>Metazoa</taxon>
        <taxon>Ecdysozoa</taxon>
        <taxon>Arthropoda</taxon>
        <taxon>Hexapoda</taxon>
        <taxon>Collembola</taxon>
        <taxon>Entomobryomorpha</taxon>
        <taxon>Entomobryoidea</taxon>
        <taxon>Orchesellidae</taxon>
        <taxon>Orchesellinae</taxon>
        <taxon>Orchesella</taxon>
    </lineage>
</organism>
<dbReference type="AlphaFoldDB" id="A0A1D2MNJ1"/>
<evidence type="ECO:0000313" key="3">
    <source>
        <dbReference type="Proteomes" id="UP000094527"/>
    </source>
</evidence>
<dbReference type="Proteomes" id="UP000094527">
    <property type="component" value="Unassembled WGS sequence"/>
</dbReference>
<gene>
    <name evidence="2" type="ORF">Ocin01_12263</name>
</gene>